<gene>
    <name evidence="5" type="ORF">CFOL_v3_04775</name>
</gene>
<dbReference type="GO" id="GO:0009451">
    <property type="term" value="P:RNA modification"/>
    <property type="evidence" value="ECO:0007669"/>
    <property type="project" value="InterPro"/>
</dbReference>
<evidence type="ECO:0000313" key="5">
    <source>
        <dbReference type="EMBL" id="GAV61247.1"/>
    </source>
</evidence>
<proteinExistence type="inferred from homology"/>
<feature type="repeat" description="PPR" evidence="3">
    <location>
        <begin position="323"/>
        <end position="357"/>
    </location>
</feature>
<dbReference type="Pfam" id="PF20431">
    <property type="entry name" value="E_motif"/>
    <property type="match status" value="1"/>
</dbReference>
<dbReference type="FunCoup" id="A0A1Q3AZS1">
    <property type="interactions" value="212"/>
</dbReference>
<dbReference type="Gene3D" id="1.25.40.10">
    <property type="entry name" value="Tetratricopeptide repeat domain"/>
    <property type="match status" value="5"/>
</dbReference>
<dbReference type="NCBIfam" id="TIGR00756">
    <property type="entry name" value="PPR"/>
    <property type="match status" value="6"/>
</dbReference>
<dbReference type="Pfam" id="PF13041">
    <property type="entry name" value="PPR_2"/>
    <property type="match status" value="4"/>
</dbReference>
<comment type="caution">
    <text evidence="5">The sequence shown here is derived from an EMBL/GenBank/DDBJ whole genome shotgun (WGS) entry which is preliminary data.</text>
</comment>
<dbReference type="FunFam" id="1.25.40.10:FF:000351">
    <property type="entry name" value="Pentatricopeptide repeat-containing protein"/>
    <property type="match status" value="1"/>
</dbReference>
<dbReference type="InterPro" id="IPR046848">
    <property type="entry name" value="E_motif"/>
</dbReference>
<feature type="compositionally biased region" description="Polar residues" evidence="4">
    <location>
        <begin position="7"/>
        <end position="21"/>
    </location>
</feature>
<comment type="similarity">
    <text evidence="2">Belongs to the PPR family. PCMP-E subfamily.</text>
</comment>
<accession>A0A1Q3AZS1</accession>
<dbReference type="PROSITE" id="PS51375">
    <property type="entry name" value="PPR"/>
    <property type="match status" value="5"/>
</dbReference>
<feature type="repeat" description="PPR" evidence="3">
    <location>
        <begin position="525"/>
        <end position="559"/>
    </location>
</feature>
<dbReference type="Pfam" id="PF01535">
    <property type="entry name" value="PPR"/>
    <property type="match status" value="4"/>
</dbReference>
<keyword evidence="1" id="KW-0677">Repeat</keyword>
<evidence type="ECO:0000256" key="1">
    <source>
        <dbReference type="ARBA" id="ARBA00022737"/>
    </source>
</evidence>
<dbReference type="FunFam" id="1.25.40.10:FF:000436">
    <property type="entry name" value="Pentatricopeptide repeat-containing protein At5g39350 family"/>
    <property type="match status" value="1"/>
</dbReference>
<dbReference type="FunFam" id="1.25.40.10:FF:000196">
    <property type="entry name" value="Pentatricopeptide repeat-containing protein At4g14850"/>
    <property type="match status" value="1"/>
</dbReference>
<feature type="region of interest" description="Disordered" evidence="4">
    <location>
        <begin position="1"/>
        <end position="21"/>
    </location>
</feature>
<dbReference type="FunFam" id="1.25.40.10:FF:000090">
    <property type="entry name" value="Pentatricopeptide repeat-containing protein, chloroplastic"/>
    <property type="match status" value="1"/>
</dbReference>
<dbReference type="InParanoid" id="A0A1Q3AZS1"/>
<evidence type="ECO:0000313" key="6">
    <source>
        <dbReference type="Proteomes" id="UP000187406"/>
    </source>
</evidence>
<dbReference type="InterPro" id="IPR046960">
    <property type="entry name" value="PPR_At4g14850-like_plant"/>
</dbReference>
<organism evidence="5 6">
    <name type="scientific">Cephalotus follicularis</name>
    <name type="common">Albany pitcher plant</name>
    <dbReference type="NCBI Taxonomy" id="3775"/>
    <lineage>
        <taxon>Eukaryota</taxon>
        <taxon>Viridiplantae</taxon>
        <taxon>Streptophyta</taxon>
        <taxon>Embryophyta</taxon>
        <taxon>Tracheophyta</taxon>
        <taxon>Spermatophyta</taxon>
        <taxon>Magnoliopsida</taxon>
        <taxon>eudicotyledons</taxon>
        <taxon>Gunneridae</taxon>
        <taxon>Pentapetalae</taxon>
        <taxon>rosids</taxon>
        <taxon>fabids</taxon>
        <taxon>Oxalidales</taxon>
        <taxon>Cephalotaceae</taxon>
        <taxon>Cephalotus</taxon>
    </lineage>
</organism>
<dbReference type="Proteomes" id="UP000187406">
    <property type="component" value="Unassembled WGS sequence"/>
</dbReference>
<evidence type="ECO:0000256" key="4">
    <source>
        <dbReference type="SAM" id="MobiDB-lite"/>
    </source>
</evidence>
<dbReference type="InterPro" id="IPR002885">
    <property type="entry name" value="PPR_rpt"/>
</dbReference>
<keyword evidence="6" id="KW-1185">Reference proteome</keyword>
<evidence type="ECO:0000256" key="2">
    <source>
        <dbReference type="ARBA" id="ARBA00061659"/>
    </source>
</evidence>
<dbReference type="EMBL" id="BDDD01000190">
    <property type="protein sequence ID" value="GAV61247.1"/>
    <property type="molecule type" value="Genomic_DNA"/>
</dbReference>
<feature type="repeat" description="PPR" evidence="3">
    <location>
        <begin position="124"/>
        <end position="158"/>
    </location>
</feature>
<name>A0A1Q3AZS1_CEPFO</name>
<protein>
    <submittedName>
        <fullName evidence="5">PPR domain-containing protein/PPR_2 domain-containing protein/PPR_3 domain-containing protein</fullName>
    </submittedName>
</protein>
<dbReference type="GO" id="GO:0003723">
    <property type="term" value="F:RNA binding"/>
    <property type="evidence" value="ECO:0007669"/>
    <property type="project" value="InterPro"/>
</dbReference>
<evidence type="ECO:0000256" key="3">
    <source>
        <dbReference type="PROSITE-ProRule" id="PRU00708"/>
    </source>
</evidence>
<dbReference type="PANTHER" id="PTHR47926">
    <property type="entry name" value="PENTATRICOPEPTIDE REPEAT-CONTAINING PROTEIN"/>
    <property type="match status" value="1"/>
</dbReference>
<sequence>MKKLNPTLFNTLKPPQQPSIEPTTKSFNATINRLSSQGLNNQVLTTFTSMLTTDTPTDPYTFPRLLKACTSLNLLSLGLSLHNRVIVNGFSTDPYITSSLINFYAKFGDVNSACKMFDTMAERNVVPWTAIIGCYTRAGDGGMAFRMFNKMRYQGVEPSSVTLLSLLSGVLELTHLQCLHGCAVSYGFQGDLNLVNSILNVYTKCESIDNARKLFELMEERDIISWNSLISGYAHAGNVGEILRLFQRMKKEVTEPDKQTFGSLVSAIATQSNLGWGKLVHGQIVLSGFDLDAHVETSLLVMYLKCGNIDYACRIFEQNLDKDVVSWTAMISGLLQNDCADKALIVFSQMLNSRVEPSTATIASALAACAQLGSFDLGTSIHGYVLRHGMTLDIPAQNSLVTMYAKCGHLLQSCTVFDRMGNKDMVSWNAVIAGYALNGNLSKALSLFNDMRTIPQRPDSITVVSLLQACASIGALFQGKWVHNFVIRNCLRPCILVDTALVDMYSKCGELDTAHKCFDAMSQHDLVSWTTIIAGYGCHGKGDIALRMYSQFLQTGVEPNHVILLAVLSACSHSGLVREGLSIFQSIREAFGIEPKLEHRACVVDLLCRAGRVKEAYSFYKGNFSEPTIDVLGILLDACRTRKNLELGDVVVKEILKLRPVDAGYYVQLAHSYASMNKWDGVGEAWTQMRSLGLKKLPGWSYIEQHGMITTFFTDHNSNPLNEEIVSMLTSLSIGMRKMSFKTCQVHDVS</sequence>
<reference evidence="6" key="1">
    <citation type="submission" date="2016-04" db="EMBL/GenBank/DDBJ databases">
        <title>Cephalotus genome sequencing.</title>
        <authorList>
            <person name="Fukushima K."/>
            <person name="Hasebe M."/>
            <person name="Fang X."/>
        </authorList>
    </citation>
    <scope>NUCLEOTIDE SEQUENCE [LARGE SCALE GENOMIC DNA]</scope>
    <source>
        <strain evidence="6">cv. St1</strain>
    </source>
</reference>
<dbReference type="PANTHER" id="PTHR47926:SF451">
    <property type="entry name" value="TETRATRICOPEPTIDE-LIKE HELICAL DOMAIN SUPERFAMILY"/>
    <property type="match status" value="1"/>
</dbReference>
<dbReference type="InterPro" id="IPR011990">
    <property type="entry name" value="TPR-like_helical_dom_sf"/>
</dbReference>
<dbReference type="AlphaFoldDB" id="A0A1Q3AZS1"/>
<dbReference type="FunFam" id="1.25.40.10:FF:000682">
    <property type="entry name" value="Pentatricopeptide repeat-containing protein At3g16610"/>
    <property type="match status" value="1"/>
</dbReference>
<dbReference type="OrthoDB" id="185373at2759"/>
<feature type="repeat" description="PPR" evidence="3">
    <location>
        <begin position="222"/>
        <end position="256"/>
    </location>
</feature>
<feature type="repeat" description="PPR" evidence="3">
    <location>
        <begin position="424"/>
        <end position="458"/>
    </location>
</feature>